<sequence>MTILAQYKKHSIKEFTRLREVLCDYLLGDNEYNTDESIMKYFDSFAYILAKRKGK</sequence>
<accession>A0A3B6V7L8</accession>
<dbReference type="Proteomes" id="UP000001803">
    <property type="component" value="Chromosome"/>
</dbReference>
<dbReference type="RefSeq" id="WP_012669580.1">
    <property type="nucleotide sequence ID" value="NC_012225.1"/>
</dbReference>
<keyword evidence="2" id="KW-1185">Reference proteome</keyword>
<evidence type="ECO:0000313" key="2">
    <source>
        <dbReference type="Proteomes" id="UP000001803"/>
    </source>
</evidence>
<dbReference type="AlphaFoldDB" id="A0A3B6V7L8"/>
<protein>
    <submittedName>
        <fullName evidence="1">Uncharacterized protein</fullName>
    </submittedName>
</protein>
<reference evidence="1 2" key="1">
    <citation type="journal article" date="2009" name="PLoS ONE">
        <title>Genome sequence of the pathogenic intestinal spirochete Brachyspira hyodysenteriae reveals adaptations to its lifestyle in the porcine large intestine.</title>
        <authorList>
            <person name="Bellgard M.I."/>
            <person name="Wanchanthuek P."/>
            <person name="La T."/>
            <person name="Ryan K."/>
            <person name="Moolhuijzen P."/>
            <person name="Albertyn Z."/>
            <person name="Shaban B."/>
            <person name="Motro Y."/>
            <person name="Dunn D.S."/>
            <person name="Schibeci D."/>
            <person name="Hunter A."/>
            <person name="Barrero R."/>
            <person name="Phillips N.D."/>
            <person name="Hampson D.J."/>
        </authorList>
    </citation>
    <scope>NUCLEOTIDE SEQUENCE [LARGE SCALE GENOMIC DNA]</scope>
    <source>
        <strain evidence="2">ATCC 49526 / WA1</strain>
    </source>
</reference>
<name>A0A3B6V7L8_BRAHW</name>
<dbReference type="EMBL" id="CP001357">
    <property type="protein sequence ID" value="ACN82527.1"/>
    <property type="molecule type" value="Genomic_DNA"/>
</dbReference>
<gene>
    <name evidence="1" type="ordered locus">BHWA1_00024</name>
</gene>
<proteinExistence type="predicted"/>
<evidence type="ECO:0000313" key="1">
    <source>
        <dbReference type="EMBL" id="ACN82527.1"/>
    </source>
</evidence>
<organism evidence="1 2">
    <name type="scientific">Brachyspira hyodysenteriae (strain ATCC 49526 / WA1)</name>
    <dbReference type="NCBI Taxonomy" id="565034"/>
    <lineage>
        <taxon>Bacteria</taxon>
        <taxon>Pseudomonadati</taxon>
        <taxon>Spirochaetota</taxon>
        <taxon>Spirochaetia</taxon>
        <taxon>Brachyspirales</taxon>
        <taxon>Brachyspiraceae</taxon>
        <taxon>Brachyspira</taxon>
    </lineage>
</organism>
<dbReference type="KEGG" id="bhy:BHWA1_00024"/>